<dbReference type="InterPro" id="IPR000772">
    <property type="entry name" value="Ricin_B_lectin"/>
</dbReference>
<dbReference type="Proteomes" id="UP000546213">
    <property type="component" value="Unassembled WGS sequence"/>
</dbReference>
<protein>
    <submittedName>
        <fullName evidence="2">Carbohydrate-binding module family 13</fullName>
    </submittedName>
</protein>
<evidence type="ECO:0000259" key="1">
    <source>
        <dbReference type="Pfam" id="PF14200"/>
    </source>
</evidence>
<dbReference type="InterPro" id="IPR035992">
    <property type="entry name" value="Ricin_B-like_lectins"/>
</dbReference>
<keyword evidence="3" id="KW-1185">Reference proteome</keyword>
<dbReference type="OrthoDB" id="2131701at2759"/>
<proteinExistence type="predicted"/>
<accession>A0A8H5PJ99</accession>
<evidence type="ECO:0000313" key="3">
    <source>
        <dbReference type="Proteomes" id="UP000546213"/>
    </source>
</evidence>
<reference evidence="2 3" key="1">
    <citation type="submission" date="2020-05" db="EMBL/GenBank/DDBJ databases">
        <title>Identification and distribution of gene clusters putatively required for synthesis of sphingolipid metabolism inhibitors in phylogenetically diverse species of the filamentous fungus Fusarium.</title>
        <authorList>
            <person name="Kim H.-S."/>
            <person name="Busman M."/>
            <person name="Brown D.W."/>
            <person name="Divon H."/>
            <person name="Uhlig S."/>
            <person name="Proctor R.H."/>
        </authorList>
    </citation>
    <scope>NUCLEOTIDE SEQUENCE [LARGE SCALE GENOMIC DNA]</scope>
    <source>
        <strain evidence="2 3">NRRL 36939</strain>
    </source>
</reference>
<dbReference type="Gene3D" id="2.80.10.50">
    <property type="match status" value="2"/>
</dbReference>
<feature type="domain" description="Ricin B lectin" evidence="1">
    <location>
        <begin position="10"/>
        <end position="96"/>
    </location>
</feature>
<evidence type="ECO:0000313" key="2">
    <source>
        <dbReference type="EMBL" id="KAF5597870.1"/>
    </source>
</evidence>
<dbReference type="SUPFAM" id="SSF50370">
    <property type="entry name" value="Ricin B-like lectins"/>
    <property type="match status" value="1"/>
</dbReference>
<dbReference type="AlphaFoldDB" id="A0A8H5PJ99"/>
<sequence>MSMINAHDLEGKTVAFVNFATGTAIDLKDGFTNPPDGTPCIGWQAHLNENQQWKCVKYQHGPDDQPQFRLQNVRASGRAMDLYNGGTSDGTEIVGWQYGGFGGHQLWCIRPVGYFPAHGTIVKIENIPAGTFVTPQGGSAQYGPEDTTLADYSVLSPPAENINFQLKPSPCWLEILQKWPERLLQTPRQLHVHMCSGPGEQTSDTNAATDEEYSVAFEHITAEITAISTFK</sequence>
<dbReference type="Pfam" id="PF14200">
    <property type="entry name" value="RicinB_lectin_2"/>
    <property type="match status" value="1"/>
</dbReference>
<name>A0A8H5PJ99_9HYPO</name>
<dbReference type="EMBL" id="JAAOAS010000072">
    <property type="protein sequence ID" value="KAF5597870.1"/>
    <property type="molecule type" value="Genomic_DNA"/>
</dbReference>
<comment type="caution">
    <text evidence="2">The sequence shown here is derived from an EMBL/GenBank/DDBJ whole genome shotgun (WGS) entry which is preliminary data.</text>
</comment>
<organism evidence="2 3">
    <name type="scientific">Fusarium pseudocircinatum</name>
    <dbReference type="NCBI Taxonomy" id="56676"/>
    <lineage>
        <taxon>Eukaryota</taxon>
        <taxon>Fungi</taxon>
        <taxon>Dikarya</taxon>
        <taxon>Ascomycota</taxon>
        <taxon>Pezizomycotina</taxon>
        <taxon>Sordariomycetes</taxon>
        <taxon>Hypocreomycetidae</taxon>
        <taxon>Hypocreales</taxon>
        <taxon>Nectriaceae</taxon>
        <taxon>Fusarium</taxon>
        <taxon>Fusarium fujikuroi species complex</taxon>
    </lineage>
</organism>
<gene>
    <name evidence="2" type="ORF">FPCIR_3446</name>
</gene>